<reference evidence="1 2" key="1">
    <citation type="submission" date="2020-08" db="EMBL/GenBank/DDBJ databases">
        <title>Whole-Genome Sequence of French Clinical Streptomyces mexicanus Strain Q0842.</title>
        <authorList>
            <person name="Boxberger M."/>
            <person name="La Scola B."/>
        </authorList>
    </citation>
    <scope>NUCLEOTIDE SEQUENCE [LARGE SCALE GENOMIC DNA]</scope>
    <source>
        <strain evidence="1 2">Marseille-Q0842</strain>
    </source>
</reference>
<sequence>MLSTEKRDLSMTYNLFTVDRLQPSRITGVLASCLSVEPNAVDVADIDGEQENRNWGALVFCDYSSVRGDVSLGLDIFVQDTVASRPAEAELASSFAGAARVAVLYPAEEQVPSAYWLVTPAGLVTRARLLFSDDENPVYSIDAVEAEVPELPDVRVMQLPEIVREQHVPTPETQSFVRALTSLQEAPDASAELRFTDEAGSPLRRARESLTVWEGMVRRMEENWGTAGKYPVELYSEALRARDQLARLAIDLPKAAADLLGKSVGRLDEEFRKRSTPDDTWAMESGLLADPRDVKEYAWWWQHKPLILPWG</sequence>
<dbReference type="AlphaFoldDB" id="A0A7X1LNL5"/>
<dbReference type="Proteomes" id="UP000517694">
    <property type="component" value="Unassembled WGS sequence"/>
</dbReference>
<accession>A0A7X1LNL5</accession>
<dbReference type="EMBL" id="JACMHY010000001">
    <property type="protein sequence ID" value="MBC2863542.1"/>
    <property type="molecule type" value="Genomic_DNA"/>
</dbReference>
<protein>
    <submittedName>
        <fullName evidence="1">Uncharacterized protein</fullName>
    </submittedName>
</protein>
<comment type="caution">
    <text evidence="1">The sequence shown here is derived from an EMBL/GenBank/DDBJ whole genome shotgun (WGS) entry which is preliminary data.</text>
</comment>
<organism evidence="1 2">
    <name type="scientific">Streptomyces mexicanus</name>
    <dbReference type="NCBI Taxonomy" id="178566"/>
    <lineage>
        <taxon>Bacteria</taxon>
        <taxon>Bacillati</taxon>
        <taxon>Actinomycetota</taxon>
        <taxon>Actinomycetes</taxon>
        <taxon>Kitasatosporales</taxon>
        <taxon>Streptomycetaceae</taxon>
        <taxon>Streptomyces</taxon>
    </lineage>
</organism>
<keyword evidence="2" id="KW-1185">Reference proteome</keyword>
<name>A0A7X1LNL5_9ACTN</name>
<evidence type="ECO:0000313" key="1">
    <source>
        <dbReference type="EMBL" id="MBC2863542.1"/>
    </source>
</evidence>
<gene>
    <name evidence="1" type="ORF">H1R13_00585</name>
</gene>
<proteinExistence type="predicted"/>
<evidence type="ECO:0000313" key="2">
    <source>
        <dbReference type="Proteomes" id="UP000517694"/>
    </source>
</evidence>
<dbReference type="RefSeq" id="WP_185946642.1">
    <property type="nucleotide sequence ID" value="NZ_JACMHY010000001.1"/>
</dbReference>